<organism evidence="1 2">
    <name type="scientific">Methanophagales virus GBV303</name>
    <dbReference type="NCBI Taxonomy" id="2986514"/>
    <lineage>
        <taxon>Viruses</taxon>
        <taxon>Viruses incertae sedis</taxon>
        <taxon>Itzamnaviridae</taxon>
        <taxon>Demiitzamnavirus</taxon>
        <taxon>Demiitzamnavirus mexicoense</taxon>
    </lineage>
</organism>
<accession>A0A9E8VB41</accession>
<evidence type="ECO:0000313" key="1">
    <source>
        <dbReference type="EMBL" id="WAE39646.1"/>
    </source>
</evidence>
<dbReference type="EMBL" id="OP880254">
    <property type="protein sequence ID" value="WAE39646.1"/>
    <property type="molecule type" value="Genomic_DNA"/>
</dbReference>
<name>A0A9E8VB41_9VIRU</name>
<gene>
    <name evidence="1" type="ORF">NNKAGPMP_00010</name>
</gene>
<keyword evidence="2" id="KW-1185">Reference proteome</keyword>
<evidence type="ECO:0000313" key="2">
    <source>
        <dbReference type="Proteomes" id="UP001156932"/>
    </source>
</evidence>
<dbReference type="Proteomes" id="UP001156932">
    <property type="component" value="Segment"/>
</dbReference>
<proteinExistence type="predicted"/>
<protein>
    <submittedName>
        <fullName evidence="1">Uncharacterized protein</fullName>
    </submittedName>
</protein>
<sequence>MGEEKRIEEEVKEVLERLKVPYSVEIVIVDDESGKVVFRWRRGRGNLVRGMQKTIEVLDRKIGIPVKDLLK</sequence>
<reference evidence="1 2" key="1">
    <citation type="submission" date="2022-10" db="EMBL/GenBank/DDBJ databases">
        <title>Evolutionary Diversification of Methanotrophic Ca. Methanophagales (ANME-1) and Their Expansive Virome.</title>
        <authorList>
            <person name="Laso-Perez R."/>
            <person name="Wu F."/>
            <person name="Cremiere A."/>
            <person name="Speth D.R."/>
            <person name="Magyar J.S."/>
            <person name="Krupovic M."/>
            <person name="Orphan V.J."/>
        </authorList>
    </citation>
    <scope>NUCLEOTIDE SEQUENCE [LARGE SCALE GENOMIC DNA]</scope>
</reference>